<dbReference type="OrthoDB" id="95576at2"/>
<evidence type="ECO:0008006" key="3">
    <source>
        <dbReference type="Google" id="ProtNLM"/>
    </source>
</evidence>
<dbReference type="InterPro" id="IPR022555">
    <property type="entry name" value="DUF2577"/>
</dbReference>
<accession>I7JUV2</accession>
<protein>
    <recommendedName>
        <fullName evidence="3">DUF2577 domain-containing protein</fullName>
    </recommendedName>
</protein>
<dbReference type="EMBL" id="CAKE01000009">
    <property type="protein sequence ID" value="CCI81736.1"/>
    <property type="molecule type" value="Genomic_DNA"/>
</dbReference>
<dbReference type="Pfam" id="PF10844">
    <property type="entry name" value="DUF2577"/>
    <property type="match status" value="1"/>
</dbReference>
<organism evidence="1 2">
    <name type="scientific">Lactobacillus hominis DSM 23910 = CRBIP 24.179</name>
    <dbReference type="NCBI Taxonomy" id="1423758"/>
    <lineage>
        <taxon>Bacteria</taxon>
        <taxon>Bacillati</taxon>
        <taxon>Bacillota</taxon>
        <taxon>Bacilli</taxon>
        <taxon>Lactobacillales</taxon>
        <taxon>Lactobacillaceae</taxon>
        <taxon>Lactobacillus</taxon>
    </lineage>
</organism>
<dbReference type="AlphaFoldDB" id="I7JUV2"/>
<dbReference type="GeneID" id="82846976"/>
<reference evidence="1 2" key="1">
    <citation type="submission" date="2012-06" db="EMBL/GenBank/DDBJ databases">
        <title>Draft Genome Sequence of Lactobacillus hominis Strain CRBIP 24.179T, isolated from human intestine.</title>
        <authorList>
            <person name="Cousin S."/>
            <person name="Ma L."/>
            <person name="Bizet C."/>
            <person name="Loux V."/>
            <person name="Bouchier C."/>
            <person name="Clermont D."/>
            <person name="Creno S."/>
        </authorList>
    </citation>
    <scope>NUCLEOTIDE SEQUENCE [LARGE SCALE GENOMIC DNA]</scope>
    <source>
        <strain evidence="2">CRBIP 24.179T</strain>
    </source>
</reference>
<keyword evidence="2" id="KW-1185">Reference proteome</keyword>
<sequence length="134" mass="15127">MAGERLYKLMTSRGGSDSDYSDVVYGVVVSTKPLKVQLSNQIVIDDNFIILGKHIGKIKLAGKAKIKVKSHADQVGDKSGMRPDVDEEIDFPKQEYYFEIDNELKVDDKVTLIRADGGQQFYLFERKDKDGYGF</sequence>
<dbReference type="STRING" id="1423758.FC41_GL001058"/>
<dbReference type="RefSeq" id="WP_008470607.1">
    <property type="nucleotide sequence ID" value="NZ_AYZP01000002.1"/>
</dbReference>
<dbReference type="eggNOG" id="ENOG5030ABU">
    <property type="taxonomic scope" value="Bacteria"/>
</dbReference>
<dbReference type="Proteomes" id="UP000009320">
    <property type="component" value="Unassembled WGS sequence"/>
</dbReference>
<comment type="caution">
    <text evidence="1">The sequence shown here is derived from an EMBL/GenBank/DDBJ whole genome shotgun (WGS) entry which is preliminary data.</text>
</comment>
<proteinExistence type="predicted"/>
<gene>
    <name evidence="1" type="ORF">BN55_00075</name>
</gene>
<dbReference type="PATRIC" id="fig|1423758.3.peg.1068"/>
<name>I7JUV2_9LACO</name>
<evidence type="ECO:0000313" key="2">
    <source>
        <dbReference type="Proteomes" id="UP000009320"/>
    </source>
</evidence>
<evidence type="ECO:0000313" key="1">
    <source>
        <dbReference type="EMBL" id="CCI81736.1"/>
    </source>
</evidence>